<dbReference type="PANTHER" id="PTHR13693:SF102">
    <property type="entry name" value="2-AMINO-3-KETOBUTYRATE COENZYME A LIGASE, MITOCHONDRIAL"/>
    <property type="match status" value="1"/>
</dbReference>
<dbReference type="GO" id="GO:0048821">
    <property type="term" value="P:erythrocyte development"/>
    <property type="evidence" value="ECO:0007669"/>
    <property type="project" value="TreeGrafter"/>
</dbReference>
<comment type="cofactor">
    <cofactor evidence="1 6">
        <name>pyridoxal 5'-phosphate</name>
        <dbReference type="ChEBI" id="CHEBI:597326"/>
    </cofactor>
</comment>
<evidence type="ECO:0000313" key="10">
    <source>
        <dbReference type="Proteomes" id="UP000549394"/>
    </source>
</evidence>
<dbReference type="SUPFAM" id="SSF53383">
    <property type="entry name" value="PLP-dependent transferases"/>
    <property type="match status" value="1"/>
</dbReference>
<dbReference type="GO" id="GO:0006782">
    <property type="term" value="P:protoporphyrinogen IX biosynthetic process"/>
    <property type="evidence" value="ECO:0007669"/>
    <property type="project" value="UniProtKB-UniRule"/>
</dbReference>
<dbReference type="PANTHER" id="PTHR13693">
    <property type="entry name" value="CLASS II AMINOTRANSFERASE/8-AMINO-7-OXONONANOATE SYNTHASE"/>
    <property type="match status" value="1"/>
</dbReference>
<dbReference type="InterPro" id="IPR050087">
    <property type="entry name" value="AON_synthase_class-II"/>
</dbReference>
<evidence type="ECO:0000256" key="7">
    <source>
        <dbReference type="SAM" id="MobiDB-lite"/>
    </source>
</evidence>
<evidence type="ECO:0000256" key="5">
    <source>
        <dbReference type="ARBA" id="ARBA00023315"/>
    </source>
</evidence>
<dbReference type="InterPro" id="IPR010961">
    <property type="entry name" value="4pyrrol_synth_NH2levulA_synth"/>
</dbReference>
<evidence type="ECO:0000256" key="1">
    <source>
        <dbReference type="ARBA" id="ARBA00001933"/>
    </source>
</evidence>
<dbReference type="AlphaFoldDB" id="A0A7I8VGG6"/>
<reference evidence="9 10" key="1">
    <citation type="submission" date="2020-08" db="EMBL/GenBank/DDBJ databases">
        <authorList>
            <person name="Hejnol A."/>
        </authorList>
    </citation>
    <scope>NUCLEOTIDE SEQUENCE [LARGE SCALE GENOMIC DNA]</scope>
</reference>
<evidence type="ECO:0000256" key="4">
    <source>
        <dbReference type="ARBA" id="ARBA00022898"/>
    </source>
</evidence>
<dbReference type="InterPro" id="IPR015421">
    <property type="entry name" value="PyrdxlP-dep_Trfase_major"/>
</dbReference>
<dbReference type="UniPathway" id="UPA00251">
    <property type="reaction ID" value="UER00375"/>
</dbReference>
<evidence type="ECO:0000256" key="2">
    <source>
        <dbReference type="ARBA" id="ARBA00008392"/>
    </source>
</evidence>
<comment type="pathway">
    <text evidence="6">Porphyrin-containing compound metabolism; protoporphyrin-IX biosynthesis; 5-aminolevulinate from glycine: step 1/1.</text>
</comment>
<dbReference type="GO" id="GO:0005739">
    <property type="term" value="C:mitochondrion"/>
    <property type="evidence" value="ECO:0007669"/>
    <property type="project" value="TreeGrafter"/>
</dbReference>
<organism evidence="9 10">
    <name type="scientific">Dimorphilus gyrociliatus</name>
    <dbReference type="NCBI Taxonomy" id="2664684"/>
    <lineage>
        <taxon>Eukaryota</taxon>
        <taxon>Metazoa</taxon>
        <taxon>Spiralia</taxon>
        <taxon>Lophotrochozoa</taxon>
        <taxon>Annelida</taxon>
        <taxon>Polychaeta</taxon>
        <taxon>Polychaeta incertae sedis</taxon>
        <taxon>Dinophilidae</taxon>
        <taxon>Dimorphilus</taxon>
    </lineage>
</organism>
<dbReference type="EMBL" id="CAJFCJ010000006">
    <property type="protein sequence ID" value="CAD5115284.1"/>
    <property type="molecule type" value="Genomic_DNA"/>
</dbReference>
<accession>A0A7I8VGG6</accession>
<keyword evidence="10" id="KW-1185">Reference proteome</keyword>
<protein>
    <recommendedName>
        <fullName evidence="6">5-aminolevulinate synthase</fullName>
        <ecNumber evidence="6">2.3.1.37</ecNumber>
    </recommendedName>
    <alternativeName>
        <fullName evidence="6">5-aminolevulinic acid synthase</fullName>
    </alternativeName>
    <alternativeName>
        <fullName evidence="6">Delta-ALA synthase</fullName>
    </alternativeName>
    <alternativeName>
        <fullName evidence="6">Delta-aminolevulinate synthase</fullName>
    </alternativeName>
</protein>
<dbReference type="InterPro" id="IPR015422">
    <property type="entry name" value="PyrdxlP-dep_Trfase_small"/>
</dbReference>
<evidence type="ECO:0000256" key="3">
    <source>
        <dbReference type="ARBA" id="ARBA00022679"/>
    </source>
</evidence>
<evidence type="ECO:0000259" key="8">
    <source>
        <dbReference type="Pfam" id="PF00155"/>
    </source>
</evidence>
<dbReference type="InterPro" id="IPR015424">
    <property type="entry name" value="PyrdxlP-dep_Trfase"/>
</dbReference>
<dbReference type="GO" id="GO:0030170">
    <property type="term" value="F:pyridoxal phosphate binding"/>
    <property type="evidence" value="ECO:0007669"/>
    <property type="project" value="UniProtKB-UniRule"/>
</dbReference>
<evidence type="ECO:0000313" key="9">
    <source>
        <dbReference type="EMBL" id="CAD5115284.1"/>
    </source>
</evidence>
<sequence>MNVLKCPFLTKLNVGQIQASSGNILRCPVMSHVISKYSVWEQSVEDIGKGKEISRALSKCPFLSKKLLSKESMSDVIQLTAAANYVLKAKKNDDCQKKLKTSSNKHTPIYNAVKRHFSSQVEPKLRGHDELAEEQFTYNHFFREQIEKKKQDHSYRIFRKINRKGSSFPSAEVDEKVGHKEVSVWCSNDYLGMSWHPSVQKSVLTALMEQGAGSGGTRNISGNSTTHEELETELADLHGKESSLLFTSCYVANHSTLCTLGKLLPNCHIFSDAGNHASMIEGIRHSNAKKTIFRHNDPDHLEELLRQTDPSEPKIVAFETVHSMTGAVCKAEQLCDLAKKYNALTFVDEVHAVGLYGKKGGGISDRDGITDKIDIISGTLGKAFGNMGGYVAGNSTLIDFIRSYAAGFIFTTSLPPTVLSGALTSVRILKSCEGRLLRLRHQQNVKYLRQKLIKSDIPVVPCPSHIIPIHVGDAQLAMKIGHTLLDRNNIYVQPINYPTVARGKELLRVAPTPHHTKEMMDEFVDVLKQVV</sequence>
<dbReference type="Proteomes" id="UP000549394">
    <property type="component" value="Unassembled WGS sequence"/>
</dbReference>
<comment type="similarity">
    <text evidence="2 6">Belongs to the class-II pyridoxal-phosphate-dependent aminotransferase family.</text>
</comment>
<evidence type="ECO:0000256" key="6">
    <source>
        <dbReference type="RuleBase" id="RU910713"/>
    </source>
</evidence>
<keyword evidence="3 6" id="KW-0808">Transferase</keyword>
<keyword evidence="4 6" id="KW-0663">Pyridoxal phosphate</keyword>
<comment type="catalytic activity">
    <reaction evidence="6">
        <text>succinyl-CoA + glycine + H(+) = 5-aminolevulinate + CO2 + CoA</text>
        <dbReference type="Rhea" id="RHEA:12921"/>
        <dbReference type="ChEBI" id="CHEBI:15378"/>
        <dbReference type="ChEBI" id="CHEBI:16526"/>
        <dbReference type="ChEBI" id="CHEBI:57287"/>
        <dbReference type="ChEBI" id="CHEBI:57292"/>
        <dbReference type="ChEBI" id="CHEBI:57305"/>
        <dbReference type="ChEBI" id="CHEBI:356416"/>
        <dbReference type="EC" id="2.3.1.37"/>
    </reaction>
</comment>
<comment type="caution">
    <text evidence="9">The sequence shown here is derived from an EMBL/GenBank/DDBJ whole genome shotgun (WGS) entry which is preliminary data.</text>
</comment>
<dbReference type="OrthoDB" id="10263824at2759"/>
<feature type="domain" description="Aminotransferase class I/classII large" evidence="8">
    <location>
        <begin position="182"/>
        <end position="527"/>
    </location>
</feature>
<feature type="region of interest" description="Disordered" evidence="7">
    <location>
        <begin position="212"/>
        <end position="231"/>
    </location>
</feature>
<dbReference type="Gene3D" id="3.90.1150.10">
    <property type="entry name" value="Aspartate Aminotransferase, domain 1"/>
    <property type="match status" value="1"/>
</dbReference>
<dbReference type="NCBIfam" id="TIGR01821">
    <property type="entry name" value="5aminolev_synth"/>
    <property type="match status" value="1"/>
</dbReference>
<dbReference type="GO" id="GO:0003870">
    <property type="term" value="F:5-aminolevulinate synthase activity"/>
    <property type="evidence" value="ECO:0007669"/>
    <property type="project" value="UniProtKB-EC"/>
</dbReference>
<dbReference type="CDD" id="cd06454">
    <property type="entry name" value="KBL_like"/>
    <property type="match status" value="1"/>
</dbReference>
<proteinExistence type="inferred from homology"/>
<dbReference type="FunFam" id="3.40.640.10:FF:000006">
    <property type="entry name" value="5-aminolevulinate synthase, mitochondrial"/>
    <property type="match status" value="1"/>
</dbReference>
<gene>
    <name evidence="9" type="ORF">DGYR_LOCUS4037</name>
</gene>
<dbReference type="GO" id="GO:0042541">
    <property type="term" value="P:hemoglobin biosynthetic process"/>
    <property type="evidence" value="ECO:0007669"/>
    <property type="project" value="TreeGrafter"/>
</dbReference>
<dbReference type="InterPro" id="IPR004839">
    <property type="entry name" value="Aminotransferase_I/II_large"/>
</dbReference>
<keyword evidence="5 6" id="KW-0012">Acyltransferase</keyword>
<dbReference type="Gene3D" id="3.40.640.10">
    <property type="entry name" value="Type I PLP-dependent aspartate aminotransferase-like (Major domain)"/>
    <property type="match status" value="1"/>
</dbReference>
<dbReference type="EC" id="2.3.1.37" evidence="6"/>
<keyword evidence="6" id="KW-0350">Heme biosynthesis</keyword>
<dbReference type="Pfam" id="PF00155">
    <property type="entry name" value="Aminotran_1_2"/>
    <property type="match status" value="1"/>
</dbReference>
<name>A0A7I8VGG6_9ANNE</name>